<dbReference type="InterPro" id="IPR015883">
    <property type="entry name" value="Glyco_hydro_20_cat"/>
</dbReference>
<accession>A0A9X5C7Y2</accession>
<evidence type="ECO:0000313" key="9">
    <source>
        <dbReference type="Proteomes" id="UP000474104"/>
    </source>
</evidence>
<dbReference type="EMBL" id="VIRB01000083">
    <property type="protein sequence ID" value="NDO69750.1"/>
    <property type="molecule type" value="Genomic_DNA"/>
</dbReference>
<dbReference type="InterPro" id="IPR029018">
    <property type="entry name" value="Hex-like_dom2"/>
</dbReference>
<evidence type="ECO:0000259" key="7">
    <source>
        <dbReference type="Pfam" id="PF02838"/>
    </source>
</evidence>
<keyword evidence="4" id="KW-0326">Glycosidase</keyword>
<dbReference type="AlphaFoldDB" id="A0A9X5C7Y2"/>
<dbReference type="RefSeq" id="WP_044990232.1">
    <property type="nucleotide sequence ID" value="NZ_VIRB01000083.1"/>
</dbReference>
<evidence type="ECO:0000256" key="3">
    <source>
        <dbReference type="ARBA" id="ARBA00022801"/>
    </source>
</evidence>
<dbReference type="Pfam" id="PF02838">
    <property type="entry name" value="Glyco_hydro_20b"/>
    <property type="match status" value="1"/>
</dbReference>
<dbReference type="Gene3D" id="3.30.379.10">
    <property type="entry name" value="Chitobiase/beta-hexosaminidase domain 2-like"/>
    <property type="match status" value="1"/>
</dbReference>
<dbReference type="SUPFAM" id="SSF55545">
    <property type="entry name" value="beta-N-acetylhexosaminidase-like domain"/>
    <property type="match status" value="1"/>
</dbReference>
<dbReference type="GO" id="GO:0016020">
    <property type="term" value="C:membrane"/>
    <property type="evidence" value="ECO:0007669"/>
    <property type="project" value="TreeGrafter"/>
</dbReference>
<dbReference type="SUPFAM" id="SSF51445">
    <property type="entry name" value="(Trans)glycosidases"/>
    <property type="match status" value="1"/>
</dbReference>
<dbReference type="InterPro" id="IPR025705">
    <property type="entry name" value="Beta_hexosaminidase_sua/sub"/>
</dbReference>
<comment type="caution">
    <text evidence="8">The sequence shown here is derived from an EMBL/GenBank/DDBJ whole genome shotgun (WGS) entry which is preliminary data.</text>
</comment>
<dbReference type="PANTHER" id="PTHR22600:SF26">
    <property type="entry name" value="BETA-N-ACETYLHEXOSAMINIDASE"/>
    <property type="match status" value="1"/>
</dbReference>
<dbReference type="GO" id="GO:0005975">
    <property type="term" value="P:carbohydrate metabolic process"/>
    <property type="evidence" value="ECO:0007669"/>
    <property type="project" value="InterPro"/>
</dbReference>
<evidence type="ECO:0000256" key="5">
    <source>
        <dbReference type="PIRSR" id="PIRSR625705-1"/>
    </source>
</evidence>
<dbReference type="Pfam" id="PF00728">
    <property type="entry name" value="Glyco_hydro_20"/>
    <property type="match status" value="1"/>
</dbReference>
<sequence>MMEHKKMQEGSIIRQMRDLNTGRERYEVFPPIKEICYGEGRFSLLSIRTVACAIPIESAKLGKYPFVKAEDGYVFYTNDLNLKEEVMEEQGYRLSVSEKGIYLCAGDESGLRYGLDTLEQILKQAGDEVECLTIYDYPMLKQRGLMLDISRGKVFTGEYLTKLTELLSALRYNVLQLYVEHTFDFKKHPEICEGSDPITAEDIRILQEKCKENGIQLQANLQSLGHCRRLLTRKAYRGLAESDMYWSLNLASEEVTELLDDLYGEYLPLFENEYFNAGLDEPYDIGAGKNKGSGKTEEELYLEYVLKIHALAAKYGKKIMIFGDVFCRNPELFSKLPKDIICLDWIYDPKERYGTPEILYNSGVLYWVCPGTGNWNTLFPRLDGAITNVVNLVREGCEHRAQGMLLTDWNDHGAYTQPAPGYYIYVYGAAAAWHGKDPGSEYVDRHSDRYIGIKGYARMVRKLAEIYQIPPLWSKNRSECVMALFDEPIFGKGIRGRIPPKGLRAYDVNLPDGVKSVLEKHSQHPLRPYFQISEDVCGSIEKVVADAEAICDTMKEGMIKGQMRYILDAFSLMLDKMEVSRTILSAFEKKAIDKEVLLDMEDSVRRLIRRFVRLEMSYIKQWQEISRVSEIEISMVHFAHVIERLDYLMDWLSAQREKIAQSREPDYQFVTYETAGYETLPTY</sequence>
<evidence type="ECO:0000259" key="6">
    <source>
        <dbReference type="Pfam" id="PF00728"/>
    </source>
</evidence>
<proteinExistence type="inferred from homology"/>
<protein>
    <recommendedName>
        <fullName evidence="10">Beta-N-acetylhexosaminidase</fullName>
    </recommendedName>
</protein>
<dbReference type="Gene3D" id="3.20.20.80">
    <property type="entry name" value="Glycosidases"/>
    <property type="match status" value="1"/>
</dbReference>
<evidence type="ECO:0000256" key="1">
    <source>
        <dbReference type="ARBA" id="ARBA00006285"/>
    </source>
</evidence>
<dbReference type="InterPro" id="IPR015882">
    <property type="entry name" value="HEX_bac_N"/>
</dbReference>
<comment type="similarity">
    <text evidence="1">Belongs to the glycosyl hydrolase 20 family.</text>
</comment>
<dbReference type="PANTHER" id="PTHR22600">
    <property type="entry name" value="BETA-HEXOSAMINIDASE"/>
    <property type="match status" value="1"/>
</dbReference>
<keyword evidence="3" id="KW-0378">Hydrolase</keyword>
<dbReference type="GO" id="GO:0030203">
    <property type="term" value="P:glycosaminoglycan metabolic process"/>
    <property type="evidence" value="ECO:0007669"/>
    <property type="project" value="TreeGrafter"/>
</dbReference>
<name>A0A9X5C7Y2_9FIRM</name>
<reference evidence="8 9" key="1">
    <citation type="submission" date="2019-07" db="EMBL/GenBank/DDBJ databases">
        <title>Draft genome sequences of 15 bacterial species constituting the stable defined intestinal microbiota of the GM15 gnotobiotic mouse model.</title>
        <authorList>
            <person name="Elie C."/>
            <person name="Mathieu A."/>
            <person name="Saliou A."/>
            <person name="Darnaud M."/>
            <person name="Leulier F."/>
            <person name="Tamellini A."/>
        </authorList>
    </citation>
    <scope>NUCLEOTIDE SEQUENCE [LARGE SCALE GENOMIC DNA]</scope>
    <source>
        <strain evidence="9">ASF 502</strain>
    </source>
</reference>
<evidence type="ECO:0000256" key="4">
    <source>
        <dbReference type="ARBA" id="ARBA00023295"/>
    </source>
</evidence>
<evidence type="ECO:0008006" key="10">
    <source>
        <dbReference type="Google" id="ProtNLM"/>
    </source>
</evidence>
<keyword evidence="2" id="KW-0732">Signal</keyword>
<feature type="domain" description="Glycoside hydrolase family 20 catalytic" evidence="6">
    <location>
        <begin position="143"/>
        <end position="345"/>
    </location>
</feature>
<dbReference type="OrthoDB" id="9763537at2"/>
<dbReference type="PRINTS" id="PR00738">
    <property type="entry name" value="GLHYDRLASE20"/>
</dbReference>
<evidence type="ECO:0000256" key="2">
    <source>
        <dbReference type="ARBA" id="ARBA00022729"/>
    </source>
</evidence>
<feature type="domain" description="Beta-hexosaminidase bacterial type N-terminal" evidence="7">
    <location>
        <begin position="79"/>
        <end position="137"/>
    </location>
</feature>
<dbReference type="GO" id="GO:0004563">
    <property type="term" value="F:beta-N-acetylhexosaminidase activity"/>
    <property type="evidence" value="ECO:0007669"/>
    <property type="project" value="InterPro"/>
</dbReference>
<dbReference type="InterPro" id="IPR017853">
    <property type="entry name" value="GH"/>
</dbReference>
<evidence type="ECO:0000313" key="8">
    <source>
        <dbReference type="EMBL" id="NDO69750.1"/>
    </source>
</evidence>
<feature type="active site" description="Proton donor" evidence="5">
    <location>
        <position position="281"/>
    </location>
</feature>
<dbReference type="Proteomes" id="UP000474104">
    <property type="component" value="Unassembled WGS sequence"/>
</dbReference>
<organism evidence="8 9">
    <name type="scientific">Schaedlerella arabinosiphila</name>
    <dbReference type="NCBI Taxonomy" id="2044587"/>
    <lineage>
        <taxon>Bacteria</taxon>
        <taxon>Bacillati</taxon>
        <taxon>Bacillota</taxon>
        <taxon>Clostridia</taxon>
        <taxon>Lachnospirales</taxon>
        <taxon>Lachnospiraceae</taxon>
        <taxon>Schaedlerella</taxon>
    </lineage>
</organism>
<gene>
    <name evidence="8" type="ORF">FMM80_14105</name>
</gene>